<gene>
    <name evidence="2" type="ORF">MUN68_006150</name>
</gene>
<feature type="signal peptide" evidence="1">
    <location>
        <begin position="1"/>
        <end position="20"/>
    </location>
</feature>
<keyword evidence="3" id="KW-1185">Reference proteome</keyword>
<evidence type="ECO:0000313" key="2">
    <source>
        <dbReference type="EMBL" id="WCO03070.1"/>
    </source>
</evidence>
<proteinExistence type="predicted"/>
<dbReference type="RefSeq" id="WP_249993999.1">
    <property type="nucleotide sequence ID" value="NZ_CP116221.1"/>
</dbReference>
<sequence>MRKITLVLAFIFLFSSSIFAQMGMKKMIEDVKKLQERTLLVVLEDVEDNKEAFNSNFETVIDREWSFNTNIQYVTKSEFKELKKDKKNRNNFGYISYAAKGKDGIYPPQSLLVGLLENTSVILFQYIDHDGKLSLGDLIFSTAKANLYMTGLVDYKKMSMKEMKKKMKESSGLTEVLKSKTLLIDEKDLTKDARKDLESNYKLAYKIVNRSEIDKAIVDKDKEVVYLRFQYIINPTSKKKTGNVTGSSGLTASVSFKSLNIISISKGIYDAKDGMMIVDLNPPKGGIQIKVKSERQKITKKDIKNLLKIK</sequence>
<protein>
    <recommendedName>
        <fullName evidence="4">DUF4252 domain-containing protein</fullName>
    </recommendedName>
</protein>
<reference evidence="2 3" key="1">
    <citation type="submission" date="2023-01" db="EMBL/GenBank/DDBJ databases">
        <title>Psychroserpens ponticola sp. nov., isolated from seawater.</title>
        <authorList>
            <person name="Kristyanto S."/>
            <person name="Jung J."/>
            <person name="Kim J.M."/>
            <person name="Jeon C.O."/>
        </authorList>
    </citation>
    <scope>NUCLEOTIDE SEQUENCE [LARGE SCALE GENOMIC DNA]</scope>
    <source>
        <strain evidence="2 3">MSW6</strain>
    </source>
</reference>
<feature type="chain" id="PRO_5045268743" description="DUF4252 domain-containing protein" evidence="1">
    <location>
        <begin position="21"/>
        <end position="310"/>
    </location>
</feature>
<keyword evidence="1" id="KW-0732">Signal</keyword>
<evidence type="ECO:0000313" key="3">
    <source>
        <dbReference type="Proteomes" id="UP001202717"/>
    </source>
</evidence>
<dbReference type="Proteomes" id="UP001202717">
    <property type="component" value="Chromosome"/>
</dbReference>
<dbReference type="EMBL" id="CP116221">
    <property type="protein sequence ID" value="WCO03070.1"/>
    <property type="molecule type" value="Genomic_DNA"/>
</dbReference>
<evidence type="ECO:0008006" key="4">
    <source>
        <dbReference type="Google" id="ProtNLM"/>
    </source>
</evidence>
<evidence type="ECO:0000256" key="1">
    <source>
        <dbReference type="SAM" id="SignalP"/>
    </source>
</evidence>
<organism evidence="2 3">
    <name type="scientific">Psychroserpens ponticola</name>
    <dbReference type="NCBI Taxonomy" id="2932268"/>
    <lineage>
        <taxon>Bacteria</taxon>
        <taxon>Pseudomonadati</taxon>
        <taxon>Bacteroidota</taxon>
        <taxon>Flavobacteriia</taxon>
        <taxon>Flavobacteriales</taxon>
        <taxon>Flavobacteriaceae</taxon>
        <taxon>Psychroserpens</taxon>
    </lineage>
</organism>
<accession>A0ABY7S0Z9</accession>
<name>A0ABY7S0Z9_9FLAO</name>